<evidence type="ECO:0000259" key="13">
    <source>
        <dbReference type="SMART" id="SM01011"/>
    </source>
</evidence>
<dbReference type="GO" id="GO:0030145">
    <property type="term" value="F:manganese ion binding"/>
    <property type="evidence" value="ECO:0007669"/>
    <property type="project" value="InterPro"/>
</dbReference>
<dbReference type="NCBIfam" id="NF008131">
    <property type="entry name" value="PRK10879.1"/>
    <property type="match status" value="1"/>
</dbReference>
<evidence type="ECO:0000256" key="12">
    <source>
        <dbReference type="ARBA" id="ARBA00081411"/>
    </source>
</evidence>
<dbReference type="GO" id="GO:0006508">
    <property type="term" value="P:proteolysis"/>
    <property type="evidence" value="ECO:0007669"/>
    <property type="project" value="UniProtKB-KW"/>
</dbReference>
<dbReference type="AlphaFoldDB" id="A0A6P1DV02"/>
<dbReference type="SUPFAM" id="SSF53092">
    <property type="entry name" value="Creatinase/prolidase N-terminal domain"/>
    <property type="match status" value="1"/>
</dbReference>
<dbReference type="SMART" id="SM01011">
    <property type="entry name" value="AMP_N"/>
    <property type="match status" value="1"/>
</dbReference>
<keyword evidence="14" id="KW-0031">Aminopeptidase</keyword>
<evidence type="ECO:0000256" key="9">
    <source>
        <dbReference type="ARBA" id="ARBA00023211"/>
    </source>
</evidence>
<dbReference type="InterPro" id="IPR001714">
    <property type="entry name" value="Pept_M24_MAP"/>
</dbReference>
<dbReference type="InterPro" id="IPR007865">
    <property type="entry name" value="Aminopep_P_N"/>
</dbReference>
<proteinExistence type="inferred from homology"/>
<dbReference type="InterPro" id="IPR001131">
    <property type="entry name" value="Peptidase_M24B_aminopep-P_CS"/>
</dbReference>
<dbReference type="Proteomes" id="UP000471640">
    <property type="component" value="Unassembled WGS sequence"/>
</dbReference>
<dbReference type="SUPFAM" id="SSF55920">
    <property type="entry name" value="Creatinase/aminopeptidase"/>
    <property type="match status" value="1"/>
</dbReference>
<protein>
    <recommendedName>
        <fullName evidence="10">Xaa-Pro aminopeptidase</fullName>
        <ecNumber evidence="4">3.4.11.9</ecNumber>
    </recommendedName>
    <alternativeName>
        <fullName evidence="11">Aminopeptidase P II</fullName>
    </alternativeName>
    <alternativeName>
        <fullName evidence="12">X-Pro aminopeptidase</fullName>
    </alternativeName>
</protein>
<dbReference type="GO" id="GO:0005829">
    <property type="term" value="C:cytosol"/>
    <property type="evidence" value="ECO:0007669"/>
    <property type="project" value="TreeGrafter"/>
</dbReference>
<organism evidence="14 15">
    <name type="scientific">Thiorhodococcus mannitoliphagus</name>
    <dbReference type="NCBI Taxonomy" id="329406"/>
    <lineage>
        <taxon>Bacteria</taxon>
        <taxon>Pseudomonadati</taxon>
        <taxon>Pseudomonadota</taxon>
        <taxon>Gammaproteobacteria</taxon>
        <taxon>Chromatiales</taxon>
        <taxon>Chromatiaceae</taxon>
        <taxon>Thiorhodococcus</taxon>
    </lineage>
</organism>
<dbReference type="InterPro" id="IPR052433">
    <property type="entry name" value="X-Pro_dipept-like"/>
</dbReference>
<keyword evidence="7 14" id="KW-0378">Hydrolase</keyword>
<dbReference type="Pfam" id="PF00557">
    <property type="entry name" value="Peptidase_M24"/>
    <property type="match status" value="1"/>
</dbReference>
<dbReference type="Pfam" id="PF05195">
    <property type="entry name" value="AMP_N"/>
    <property type="match status" value="1"/>
</dbReference>
<dbReference type="Gene3D" id="3.90.230.10">
    <property type="entry name" value="Creatinase/methionine aminopeptidase superfamily"/>
    <property type="match status" value="1"/>
</dbReference>
<sequence length="434" mass="47671">MTRAEYKSRRRALAKQIGEGGLAILPAAREAIRNRDVHYPFRQDSDFSYLTGFLEPDAFAVIAPKRKEGEFILFCRPRDEAREQWDGSRLGVEGAIAQLGADEAYPLSDLDEVMPTLIDGHARLYFPIGADPALDARVLGWVNQVRAKSRAGARAPDTFVTIEAVVHEQRLRKSEAEAGVMRRAARISAEAHCRLMSVCKPGMREYDLEAEFDHACAVRGARHLAYPSIVGGGKNACVLHYTENAARLEEGDLVLIDAGCELDGYASDITRTFPVNGRFTPPQRALYDLVLKAQLAAINKLRPGVCWNEPHDAAVRVLTKGLVALGVLAGKLGKLVKDEAYKPFYMHRTGHWLGMDVHDVGAYKGASGWRELEPGMVLTVEPGLYMPSTDAVPEAYRGIGIRIEDDVLITDKGHEVLSAAVPKDAEEIEALMAA</sequence>
<keyword evidence="6" id="KW-0479">Metal-binding</keyword>
<dbReference type="RefSeq" id="WP_164654400.1">
    <property type="nucleotide sequence ID" value="NZ_JAAIJR010000050.1"/>
</dbReference>
<comment type="similarity">
    <text evidence="3">Belongs to the peptidase M24B family.</text>
</comment>
<evidence type="ECO:0000256" key="2">
    <source>
        <dbReference type="ARBA" id="ARBA00001936"/>
    </source>
</evidence>
<evidence type="ECO:0000256" key="3">
    <source>
        <dbReference type="ARBA" id="ARBA00008766"/>
    </source>
</evidence>
<comment type="cofactor">
    <cofactor evidence="2">
        <name>Mn(2+)</name>
        <dbReference type="ChEBI" id="CHEBI:29035"/>
    </cofactor>
</comment>
<evidence type="ECO:0000256" key="4">
    <source>
        <dbReference type="ARBA" id="ARBA00012574"/>
    </source>
</evidence>
<keyword evidence="8" id="KW-0482">Metalloprotease</keyword>
<keyword evidence="15" id="KW-1185">Reference proteome</keyword>
<dbReference type="GO" id="GO:0070006">
    <property type="term" value="F:metalloaminopeptidase activity"/>
    <property type="evidence" value="ECO:0007669"/>
    <property type="project" value="InterPro"/>
</dbReference>
<accession>A0A6P1DV02</accession>
<dbReference type="PANTHER" id="PTHR43226">
    <property type="entry name" value="XAA-PRO AMINOPEPTIDASE 3"/>
    <property type="match status" value="1"/>
</dbReference>
<gene>
    <name evidence="14" type="primary">pepP</name>
    <name evidence="14" type="ORF">G3480_13420</name>
</gene>
<evidence type="ECO:0000313" key="15">
    <source>
        <dbReference type="Proteomes" id="UP000471640"/>
    </source>
</evidence>
<dbReference type="Gene3D" id="3.40.350.10">
    <property type="entry name" value="Creatinase/prolidase N-terminal domain"/>
    <property type="match status" value="1"/>
</dbReference>
<evidence type="ECO:0000256" key="7">
    <source>
        <dbReference type="ARBA" id="ARBA00022801"/>
    </source>
</evidence>
<dbReference type="CDD" id="cd01087">
    <property type="entry name" value="Prolidase"/>
    <property type="match status" value="1"/>
</dbReference>
<dbReference type="PANTHER" id="PTHR43226:SF4">
    <property type="entry name" value="XAA-PRO AMINOPEPTIDASE 3"/>
    <property type="match status" value="1"/>
</dbReference>
<evidence type="ECO:0000256" key="11">
    <source>
        <dbReference type="ARBA" id="ARBA00075356"/>
    </source>
</evidence>
<evidence type="ECO:0000256" key="8">
    <source>
        <dbReference type="ARBA" id="ARBA00023049"/>
    </source>
</evidence>
<dbReference type="InterPro" id="IPR029149">
    <property type="entry name" value="Creatin/AminoP/Spt16_N"/>
</dbReference>
<comment type="catalytic activity">
    <reaction evidence="1">
        <text>Release of any N-terminal amino acid, including proline, that is linked to proline, even from a dipeptide or tripeptide.</text>
        <dbReference type="EC" id="3.4.11.9"/>
    </reaction>
</comment>
<name>A0A6P1DV02_9GAMM</name>
<dbReference type="PROSITE" id="PS00491">
    <property type="entry name" value="PROLINE_PEPTIDASE"/>
    <property type="match status" value="1"/>
</dbReference>
<dbReference type="EMBL" id="JAAIJR010000050">
    <property type="protein sequence ID" value="NEX21300.1"/>
    <property type="molecule type" value="Genomic_DNA"/>
</dbReference>
<evidence type="ECO:0000256" key="10">
    <source>
        <dbReference type="ARBA" id="ARBA00069363"/>
    </source>
</evidence>
<evidence type="ECO:0000256" key="6">
    <source>
        <dbReference type="ARBA" id="ARBA00022723"/>
    </source>
</evidence>
<reference evidence="14 15" key="2">
    <citation type="submission" date="2020-02" db="EMBL/GenBank/DDBJ databases">
        <title>Genome sequences of Thiorhodococcus mannitoliphagus and Thiorhodococcus minor, purple sulfur photosynthetic bacteria in the gammaproteobacterial family, Chromatiaceae.</title>
        <authorList>
            <person name="Aviles F.A."/>
            <person name="Meyer T.E."/>
            <person name="Kyndt J.A."/>
        </authorList>
    </citation>
    <scope>NUCLEOTIDE SEQUENCE [LARGE SCALE GENOMIC DNA]</scope>
    <source>
        <strain evidence="14 15">DSM 18266</strain>
    </source>
</reference>
<evidence type="ECO:0000313" key="14">
    <source>
        <dbReference type="EMBL" id="NEX21300.1"/>
    </source>
</evidence>
<dbReference type="PRINTS" id="PR00599">
    <property type="entry name" value="MAPEPTIDASE"/>
</dbReference>
<dbReference type="FunFam" id="3.90.230.10:FF:000002">
    <property type="entry name" value="Xaa-Pro aminopeptidase 3"/>
    <property type="match status" value="1"/>
</dbReference>
<evidence type="ECO:0000256" key="1">
    <source>
        <dbReference type="ARBA" id="ARBA00001424"/>
    </source>
</evidence>
<feature type="domain" description="Aminopeptidase P N-terminal" evidence="13">
    <location>
        <begin position="1"/>
        <end position="135"/>
    </location>
</feature>
<keyword evidence="9" id="KW-0464">Manganese</keyword>
<dbReference type="InterPro" id="IPR000994">
    <property type="entry name" value="Pept_M24"/>
</dbReference>
<dbReference type="EC" id="3.4.11.9" evidence="4"/>
<reference evidence="15" key="1">
    <citation type="journal article" date="2020" name="Microbiol. Resour. Announc.">
        <title>Draft Genome Sequences of Thiorhodococcus mannitoliphagus and Thiorhodococcus minor, Purple Sulfur Photosynthetic Bacteria in the Gammaproteobacterial Family Chromatiaceae.</title>
        <authorList>
            <person name="Aviles F.A."/>
            <person name="Meyer T.E."/>
            <person name="Kyndt J.A."/>
        </authorList>
    </citation>
    <scope>NUCLEOTIDE SEQUENCE [LARGE SCALE GENOMIC DNA]</scope>
    <source>
        <strain evidence="15">DSM 18266</strain>
    </source>
</reference>
<dbReference type="InterPro" id="IPR036005">
    <property type="entry name" value="Creatinase/aminopeptidase-like"/>
</dbReference>
<comment type="caution">
    <text evidence="14">The sequence shown here is derived from an EMBL/GenBank/DDBJ whole genome shotgun (WGS) entry which is preliminary data.</text>
</comment>
<evidence type="ECO:0000256" key="5">
    <source>
        <dbReference type="ARBA" id="ARBA00022670"/>
    </source>
</evidence>
<keyword evidence="5" id="KW-0645">Protease</keyword>